<sequence length="435" mass="47193">MPMMRDLDSDEDGPLSPPSFGDESVRQLMCEDSDAVLLSTQTTREPTLRRHFQAAPDALRLRWRMARGPVIASCLVVLAIWAFLSTDTSSRQDAPKRNFVSYVLTQEQTQHRFDAFLSQLRLLKNETTMMEKGLNSMQNGFSFCGESVCDDEMKCCDKKLCCGKHDICCGEICCAQGSVCCPHVGLGACFAEGTECLGTGIEIPTPAPATYSDRELGPPMSGFSQDVDEQDIEGAQFFGVRASELTGLFRGWRSFRVAAVAAGALSAVFVLSIVHSRSSAQSASIPDVVSYVAMNRSVGRTKEVMAAVDDLQQAVDHLQDRIREIKEGMLMCGEEMCATPSQCCGDRMCCDETDSMCCDGHCCGASSMCCHGSCCGQGDVCCPNGLCGSPGSTCEHGIVLGPTLRPLQSLPEPLRWQAAQQRLELDAMQKETGPR</sequence>
<protein>
    <submittedName>
        <fullName evidence="3">Uncharacterized protein</fullName>
    </submittedName>
</protein>
<proteinExistence type="predicted"/>
<comment type="caution">
    <text evidence="3">The sequence shown here is derived from an EMBL/GenBank/DDBJ whole genome shotgun (WGS) entry which is preliminary data.</text>
</comment>
<evidence type="ECO:0000313" key="4">
    <source>
        <dbReference type="Proteomes" id="UP000654075"/>
    </source>
</evidence>
<feature type="coiled-coil region" evidence="1">
    <location>
        <begin position="301"/>
        <end position="328"/>
    </location>
</feature>
<evidence type="ECO:0000256" key="1">
    <source>
        <dbReference type="SAM" id="Coils"/>
    </source>
</evidence>
<feature type="region of interest" description="Disordered" evidence="2">
    <location>
        <begin position="1"/>
        <end position="23"/>
    </location>
</feature>
<name>A0A813HF09_POLGL</name>
<dbReference type="AlphaFoldDB" id="A0A813HF09"/>
<evidence type="ECO:0000313" key="3">
    <source>
        <dbReference type="EMBL" id="CAE8636245.1"/>
    </source>
</evidence>
<keyword evidence="4" id="KW-1185">Reference proteome</keyword>
<dbReference type="EMBL" id="CAJNNV010031442">
    <property type="protein sequence ID" value="CAE8636245.1"/>
    <property type="molecule type" value="Genomic_DNA"/>
</dbReference>
<accession>A0A813HF09</accession>
<gene>
    <name evidence="3" type="ORF">PGLA1383_LOCUS51742</name>
</gene>
<organism evidence="3 4">
    <name type="scientific">Polarella glacialis</name>
    <name type="common">Dinoflagellate</name>
    <dbReference type="NCBI Taxonomy" id="89957"/>
    <lineage>
        <taxon>Eukaryota</taxon>
        <taxon>Sar</taxon>
        <taxon>Alveolata</taxon>
        <taxon>Dinophyceae</taxon>
        <taxon>Suessiales</taxon>
        <taxon>Suessiaceae</taxon>
        <taxon>Polarella</taxon>
    </lineage>
</organism>
<reference evidence="3" key="1">
    <citation type="submission" date="2021-02" db="EMBL/GenBank/DDBJ databases">
        <authorList>
            <person name="Dougan E. K."/>
            <person name="Rhodes N."/>
            <person name="Thang M."/>
            <person name="Chan C."/>
        </authorList>
    </citation>
    <scope>NUCLEOTIDE SEQUENCE</scope>
</reference>
<evidence type="ECO:0000256" key="2">
    <source>
        <dbReference type="SAM" id="MobiDB-lite"/>
    </source>
</evidence>
<dbReference type="Proteomes" id="UP000654075">
    <property type="component" value="Unassembled WGS sequence"/>
</dbReference>
<keyword evidence="1" id="KW-0175">Coiled coil</keyword>